<feature type="domain" description="DUF5698" evidence="8">
    <location>
        <begin position="20"/>
        <end position="76"/>
    </location>
</feature>
<dbReference type="HAMAP" id="MF_01515">
    <property type="entry name" value="UPF0316"/>
    <property type="match status" value="1"/>
</dbReference>
<evidence type="ECO:0000313" key="9">
    <source>
        <dbReference type="EMBL" id="MFC5649921.1"/>
    </source>
</evidence>
<reference evidence="10" key="1">
    <citation type="journal article" date="2019" name="Int. J. Syst. Evol. Microbiol.">
        <title>The Global Catalogue of Microorganisms (GCM) 10K type strain sequencing project: providing services to taxonomists for standard genome sequencing and annotation.</title>
        <authorList>
            <consortium name="The Broad Institute Genomics Platform"/>
            <consortium name="The Broad Institute Genome Sequencing Center for Infectious Disease"/>
            <person name="Wu L."/>
            <person name="Ma J."/>
        </authorList>
    </citation>
    <scope>NUCLEOTIDE SEQUENCE [LARGE SCALE GENOMIC DNA]</scope>
    <source>
        <strain evidence="10">CGMCC 1.3240</strain>
    </source>
</reference>
<dbReference type="Proteomes" id="UP001596047">
    <property type="component" value="Unassembled WGS sequence"/>
</dbReference>
<keyword evidence="2 6" id="KW-1003">Cell membrane</keyword>
<proteinExistence type="inferred from homology"/>
<accession>A0ABW0W0I6</accession>
<dbReference type="NCBIfam" id="NF003194">
    <property type="entry name" value="PRK04164.1-5"/>
    <property type="match status" value="1"/>
</dbReference>
<protein>
    <recommendedName>
        <fullName evidence="6">UPF0316 protein ACFPYJ_12470</fullName>
    </recommendedName>
</protein>
<comment type="caution">
    <text evidence="9">The sequence shown here is derived from an EMBL/GenBank/DDBJ whole genome shotgun (WGS) entry which is preliminary data.</text>
</comment>
<dbReference type="PANTHER" id="PTHR40060:SF1">
    <property type="entry name" value="UPF0316 PROTEIN YEBE"/>
    <property type="match status" value="1"/>
</dbReference>
<comment type="similarity">
    <text evidence="6">Belongs to the UPF0316 family.</text>
</comment>
<comment type="caution">
    <text evidence="6">Lacks conserved residue(s) required for the propagation of feature annotation.</text>
</comment>
<sequence length="183" mass="19743">MIGQLALIFILEAAFVTVMTCRWIILVKGSRYLAASASFFEQMLNVMALGLVVSNLDSPARVVAFGLGYAVGSIAGSWAEEKLAFGYTMFHVVTSPGSNLAEVLRTSGIGVTTWKADGGGSGRNMLYIVIRRRLTAQILKLIKETDREAFTVTSEPQMLKGGFLRKAIKTTSRVAIEDSGSAK</sequence>
<evidence type="ECO:0000256" key="4">
    <source>
        <dbReference type="ARBA" id="ARBA00022989"/>
    </source>
</evidence>
<keyword evidence="10" id="KW-1185">Reference proteome</keyword>
<dbReference type="PANTHER" id="PTHR40060">
    <property type="entry name" value="UPF0316 PROTEIN YEBE"/>
    <property type="match status" value="1"/>
</dbReference>
<dbReference type="Pfam" id="PF18955">
    <property type="entry name" value="DUF5698"/>
    <property type="match status" value="1"/>
</dbReference>
<evidence type="ECO:0000259" key="7">
    <source>
        <dbReference type="Pfam" id="PF10035"/>
    </source>
</evidence>
<keyword evidence="5 6" id="KW-0472">Membrane</keyword>
<evidence type="ECO:0000256" key="3">
    <source>
        <dbReference type="ARBA" id="ARBA00022692"/>
    </source>
</evidence>
<dbReference type="EMBL" id="JBHSOW010000043">
    <property type="protein sequence ID" value="MFC5649921.1"/>
    <property type="molecule type" value="Genomic_DNA"/>
</dbReference>
<name>A0ABW0W0I6_9BACL</name>
<gene>
    <name evidence="9" type="ORF">ACFPYJ_12470</name>
</gene>
<dbReference type="RefSeq" id="WP_379188476.1">
    <property type="nucleotide sequence ID" value="NZ_JBHSOW010000043.1"/>
</dbReference>
<evidence type="ECO:0000259" key="8">
    <source>
        <dbReference type="Pfam" id="PF18955"/>
    </source>
</evidence>
<dbReference type="Gene3D" id="3.30.70.120">
    <property type="match status" value="1"/>
</dbReference>
<keyword evidence="3 6" id="KW-0812">Transmembrane</keyword>
<evidence type="ECO:0000313" key="10">
    <source>
        <dbReference type="Proteomes" id="UP001596047"/>
    </source>
</evidence>
<evidence type="ECO:0000256" key="2">
    <source>
        <dbReference type="ARBA" id="ARBA00022475"/>
    </source>
</evidence>
<evidence type="ECO:0000256" key="6">
    <source>
        <dbReference type="HAMAP-Rule" id="MF_01515"/>
    </source>
</evidence>
<keyword evidence="4 6" id="KW-1133">Transmembrane helix</keyword>
<comment type="subcellular location">
    <subcellularLocation>
        <location evidence="1 6">Cell membrane</location>
        <topology evidence="1 6">Multi-pass membrane protein</topology>
    </subcellularLocation>
</comment>
<evidence type="ECO:0000256" key="5">
    <source>
        <dbReference type="ARBA" id="ARBA00023136"/>
    </source>
</evidence>
<dbReference type="Pfam" id="PF10035">
    <property type="entry name" value="DUF2179"/>
    <property type="match status" value="1"/>
</dbReference>
<dbReference type="InterPro" id="IPR015867">
    <property type="entry name" value="N-reg_PII/ATP_PRibTrfase_C"/>
</dbReference>
<feature type="domain" description="DUF2179" evidence="7">
    <location>
        <begin position="110"/>
        <end position="161"/>
    </location>
</feature>
<evidence type="ECO:0000256" key="1">
    <source>
        <dbReference type="ARBA" id="ARBA00004651"/>
    </source>
</evidence>
<dbReference type="CDD" id="cd16381">
    <property type="entry name" value="YitT_C_like_1"/>
    <property type="match status" value="1"/>
</dbReference>
<dbReference type="InterPro" id="IPR022930">
    <property type="entry name" value="UPF0316"/>
</dbReference>
<dbReference type="InterPro" id="IPR044035">
    <property type="entry name" value="DUF5698"/>
</dbReference>
<dbReference type="InterPro" id="IPR019264">
    <property type="entry name" value="DUF2179"/>
</dbReference>
<organism evidence="9 10">
    <name type="scientific">Paenibacillus solisilvae</name>
    <dbReference type="NCBI Taxonomy" id="2486751"/>
    <lineage>
        <taxon>Bacteria</taxon>
        <taxon>Bacillati</taxon>
        <taxon>Bacillota</taxon>
        <taxon>Bacilli</taxon>
        <taxon>Bacillales</taxon>
        <taxon>Paenibacillaceae</taxon>
        <taxon>Paenibacillus</taxon>
    </lineage>
</organism>
<feature type="transmembrane region" description="Helical" evidence="6">
    <location>
        <begin position="6"/>
        <end position="25"/>
    </location>
</feature>